<dbReference type="EMBL" id="JARBJD010000157">
    <property type="protein sequence ID" value="KAK2949373.1"/>
    <property type="molecule type" value="Genomic_DNA"/>
</dbReference>
<keyword evidence="9" id="KW-1015">Disulfide bond</keyword>
<name>A0ABQ9XA09_9EUKA</name>
<evidence type="ECO:0000256" key="5">
    <source>
        <dbReference type="ARBA" id="ARBA00022723"/>
    </source>
</evidence>
<evidence type="ECO:0000256" key="2">
    <source>
        <dbReference type="ARBA" id="ARBA00001913"/>
    </source>
</evidence>
<keyword evidence="12 15" id="KW-0326">Glycosidase</keyword>
<evidence type="ECO:0000256" key="12">
    <source>
        <dbReference type="ARBA" id="ARBA00023295"/>
    </source>
</evidence>
<dbReference type="InterPro" id="IPR006047">
    <property type="entry name" value="GH13_cat_dom"/>
</dbReference>
<evidence type="ECO:0000256" key="13">
    <source>
        <dbReference type="SAM" id="SignalP"/>
    </source>
</evidence>
<keyword evidence="8" id="KW-0106">Calcium</keyword>
<evidence type="ECO:0000259" key="14">
    <source>
        <dbReference type="SMART" id="SM00642"/>
    </source>
</evidence>
<evidence type="ECO:0000256" key="9">
    <source>
        <dbReference type="ARBA" id="ARBA00023157"/>
    </source>
</evidence>
<dbReference type="InterPro" id="IPR013777">
    <property type="entry name" value="A-amylase-like"/>
</dbReference>
<gene>
    <name evidence="15" type="ORF">BLNAU_15669</name>
</gene>
<organism evidence="15 16">
    <name type="scientific">Blattamonas nauphoetae</name>
    <dbReference type="NCBI Taxonomy" id="2049346"/>
    <lineage>
        <taxon>Eukaryota</taxon>
        <taxon>Metamonada</taxon>
        <taxon>Preaxostyla</taxon>
        <taxon>Oxymonadida</taxon>
        <taxon>Blattamonas</taxon>
    </lineage>
</organism>
<keyword evidence="11" id="KW-0119">Carbohydrate metabolism</keyword>
<evidence type="ECO:0000313" key="16">
    <source>
        <dbReference type="Proteomes" id="UP001281761"/>
    </source>
</evidence>
<dbReference type="SUPFAM" id="SSF51011">
    <property type="entry name" value="Glycosyl hydrolase domain"/>
    <property type="match status" value="1"/>
</dbReference>
<dbReference type="InterPro" id="IPR017853">
    <property type="entry name" value="GH"/>
</dbReference>
<dbReference type="PIRSF" id="PIRSF001024">
    <property type="entry name" value="Alph-amyl_fung"/>
    <property type="match status" value="1"/>
</dbReference>
<dbReference type="Pfam" id="PF00128">
    <property type="entry name" value="Alpha-amylase"/>
    <property type="match status" value="1"/>
</dbReference>
<dbReference type="PANTHER" id="PTHR10357:SF215">
    <property type="entry name" value="ALPHA-AMYLASE 1"/>
    <property type="match status" value="1"/>
</dbReference>
<comment type="similarity">
    <text evidence="3">Belongs to the glycosyl hydrolase 13 family.</text>
</comment>
<protein>
    <recommendedName>
        <fullName evidence="4">alpha-amylase</fullName>
        <ecNumber evidence="4">3.2.1.1</ecNumber>
    </recommendedName>
</protein>
<evidence type="ECO:0000256" key="11">
    <source>
        <dbReference type="ARBA" id="ARBA00023277"/>
    </source>
</evidence>
<evidence type="ECO:0000256" key="8">
    <source>
        <dbReference type="ARBA" id="ARBA00022837"/>
    </source>
</evidence>
<keyword evidence="7 15" id="KW-0378">Hydrolase</keyword>
<accession>A0ABQ9XA09</accession>
<evidence type="ECO:0000313" key="15">
    <source>
        <dbReference type="EMBL" id="KAK2949373.1"/>
    </source>
</evidence>
<proteinExistence type="inferred from homology"/>
<dbReference type="Pfam" id="PF09260">
    <property type="entry name" value="A_amylase_dom_C"/>
    <property type="match status" value="1"/>
</dbReference>
<evidence type="ECO:0000256" key="7">
    <source>
        <dbReference type="ARBA" id="ARBA00022801"/>
    </source>
</evidence>
<feature type="chain" id="PRO_5047246150" description="alpha-amylase" evidence="13">
    <location>
        <begin position="16"/>
        <end position="463"/>
    </location>
</feature>
<evidence type="ECO:0000256" key="6">
    <source>
        <dbReference type="ARBA" id="ARBA00022729"/>
    </source>
</evidence>
<dbReference type="Gene3D" id="2.60.40.1180">
    <property type="entry name" value="Golgi alpha-mannosidase II"/>
    <property type="match status" value="1"/>
</dbReference>
<keyword evidence="5" id="KW-0479">Metal-binding</keyword>
<dbReference type="SMART" id="SM00642">
    <property type="entry name" value="Aamy"/>
    <property type="match status" value="1"/>
</dbReference>
<keyword evidence="6 13" id="KW-0732">Signal</keyword>
<comment type="cofactor">
    <cofactor evidence="2">
        <name>Ca(2+)</name>
        <dbReference type="ChEBI" id="CHEBI:29108"/>
    </cofactor>
</comment>
<comment type="catalytic activity">
    <reaction evidence="1">
        <text>Endohydrolysis of (1-&gt;4)-alpha-D-glucosidic linkages in polysaccharides containing three or more (1-&gt;4)-alpha-linked D-glucose units.</text>
        <dbReference type="EC" id="3.2.1.1"/>
    </reaction>
</comment>
<feature type="signal peptide" evidence="13">
    <location>
        <begin position="1"/>
        <end position="15"/>
    </location>
</feature>
<dbReference type="GO" id="GO:0004556">
    <property type="term" value="F:alpha-amylase activity"/>
    <property type="evidence" value="ECO:0007669"/>
    <property type="project" value="UniProtKB-EC"/>
</dbReference>
<dbReference type="InterPro" id="IPR015340">
    <property type="entry name" value="A_amylase_C_dom"/>
</dbReference>
<dbReference type="Proteomes" id="UP001281761">
    <property type="component" value="Unassembled WGS sequence"/>
</dbReference>
<comment type="caution">
    <text evidence="15">The sequence shown here is derived from an EMBL/GenBank/DDBJ whole genome shotgun (WGS) entry which is preliminary data.</text>
</comment>
<reference evidence="15 16" key="1">
    <citation type="journal article" date="2022" name="bioRxiv">
        <title>Genomics of Preaxostyla Flagellates Illuminates Evolutionary Transitions and the Path Towards Mitochondrial Loss.</title>
        <authorList>
            <person name="Novak L.V.F."/>
            <person name="Treitli S.C."/>
            <person name="Pyrih J."/>
            <person name="Halakuc P."/>
            <person name="Pipaliya S.V."/>
            <person name="Vacek V."/>
            <person name="Brzon O."/>
            <person name="Soukal P."/>
            <person name="Eme L."/>
            <person name="Dacks J.B."/>
            <person name="Karnkowska A."/>
            <person name="Elias M."/>
            <person name="Hampl V."/>
        </authorList>
    </citation>
    <scope>NUCLEOTIDE SEQUENCE [LARGE SCALE GENOMIC DNA]</scope>
    <source>
        <strain evidence="15">NAU3</strain>
        <tissue evidence="15">Gut</tissue>
    </source>
</reference>
<feature type="domain" description="Glycosyl hydrolase family 13 catalytic" evidence="14">
    <location>
        <begin position="39"/>
        <end position="377"/>
    </location>
</feature>
<dbReference type="SUPFAM" id="SSF51445">
    <property type="entry name" value="(Trans)glycosidases"/>
    <property type="match status" value="1"/>
</dbReference>
<sequence length="463" mass="52748">MFLQIVTALISSLLAEPEFVQINGLGHSAQEWKSRIIYQILTDRFATNNNEAPNCNLYNYCGGTFKGIQNHLDYIKNLGMNAIWISPVIANTDGSYHGYHATDFYSINHHFGSADDLKNLVRACHEKDIWVMVDIVVNHVGDVGENFGRVNPFNSASHYHSRCDIKDYNNQHEVEYCRLANLPDLDTENDWVKNQLAEWTRWLITTFDLDGLRVDTVKHVNKNFWRFFVGAVPTYLLGEVFDGRVDYIKGYTDIMPGQLHYPIYYTLLDVFRSKQSCYKIRDRLNEMKNSGIDHTVLGSFISNHDNKRFLNMQSDWNLLKSCYAFILIADSIPIVYYGDEQGFSGGDDPNNREPMWNSGWKQDHQLFKFIAACANARKKIGVNDALVERYVDDQFYAFSRGQVFVALTNKGSNGGDVSKRITFHPFKAGDQLVDYISGNRVSVGSDGFVCNLKSGCPVVLVHG</sequence>
<evidence type="ECO:0000256" key="1">
    <source>
        <dbReference type="ARBA" id="ARBA00000548"/>
    </source>
</evidence>
<keyword evidence="16" id="KW-1185">Reference proteome</keyword>
<evidence type="ECO:0000256" key="10">
    <source>
        <dbReference type="ARBA" id="ARBA00023180"/>
    </source>
</evidence>
<evidence type="ECO:0000256" key="4">
    <source>
        <dbReference type="ARBA" id="ARBA00012595"/>
    </source>
</evidence>
<dbReference type="CDD" id="cd11319">
    <property type="entry name" value="AmyAc_euk_AmyA"/>
    <property type="match status" value="1"/>
</dbReference>
<evidence type="ECO:0000256" key="3">
    <source>
        <dbReference type="ARBA" id="ARBA00008061"/>
    </source>
</evidence>
<dbReference type="EC" id="3.2.1.1" evidence="4"/>
<dbReference type="PANTHER" id="PTHR10357">
    <property type="entry name" value="ALPHA-AMYLASE FAMILY MEMBER"/>
    <property type="match status" value="1"/>
</dbReference>
<dbReference type="Gene3D" id="3.20.20.80">
    <property type="entry name" value="Glycosidases"/>
    <property type="match status" value="1"/>
</dbReference>
<keyword evidence="10" id="KW-0325">Glycoprotein</keyword>
<dbReference type="InterPro" id="IPR013780">
    <property type="entry name" value="Glyco_hydro_b"/>
</dbReference>